<evidence type="ECO:0000256" key="9">
    <source>
        <dbReference type="ARBA" id="ARBA00032554"/>
    </source>
</evidence>
<dbReference type="EMBL" id="FQWM01000004">
    <property type="protein sequence ID" value="SHH29107.1"/>
    <property type="molecule type" value="Genomic_DNA"/>
</dbReference>
<dbReference type="NCBIfam" id="TIGR00154">
    <property type="entry name" value="ispE"/>
    <property type="match status" value="1"/>
</dbReference>
<evidence type="ECO:0000256" key="2">
    <source>
        <dbReference type="ARBA" id="ARBA00012052"/>
    </source>
</evidence>
<proteinExistence type="inferred from homology"/>
<dbReference type="InterPro" id="IPR013750">
    <property type="entry name" value="GHMP_kinase_C_dom"/>
</dbReference>
<evidence type="ECO:0000256" key="6">
    <source>
        <dbReference type="ARBA" id="ARBA00022777"/>
    </source>
</evidence>
<protein>
    <recommendedName>
        <fullName evidence="3 10">4-diphosphocytidyl-2-C-methyl-D-erythritol kinase</fullName>
        <shortName evidence="10">CMK</shortName>
        <ecNumber evidence="2 10">2.7.1.148</ecNumber>
    </recommendedName>
    <alternativeName>
        <fullName evidence="9 10">4-(cytidine-5'-diphospho)-2-C-methyl-D-erythritol kinase</fullName>
    </alternativeName>
</protein>
<dbReference type="GO" id="GO:0050515">
    <property type="term" value="F:4-(cytidine 5'-diphospho)-2-C-methyl-D-erythritol kinase activity"/>
    <property type="evidence" value="ECO:0007669"/>
    <property type="project" value="UniProtKB-UniRule"/>
</dbReference>
<organism evidence="13 14">
    <name type="scientific">Cognatishimia maritima</name>
    <dbReference type="NCBI Taxonomy" id="870908"/>
    <lineage>
        <taxon>Bacteria</taxon>
        <taxon>Pseudomonadati</taxon>
        <taxon>Pseudomonadota</taxon>
        <taxon>Alphaproteobacteria</taxon>
        <taxon>Rhodobacterales</taxon>
        <taxon>Paracoccaceae</taxon>
        <taxon>Cognatishimia</taxon>
    </lineage>
</organism>
<feature type="domain" description="GHMP kinase C-terminal" evidence="12">
    <location>
        <begin position="213"/>
        <end position="281"/>
    </location>
</feature>
<sequence length="294" mass="31226">MLCWQKRAHPRSKSPMSNELSALAPAKINLTLHITGQRDDGYHLLDSLVVFADIGDRISAAPADELTLNVTGPFAGGIPTDDSNLMLRAAKLLLPDHGAALTLEKHLPPASGIGGGSSDAAATLRLLSDLWDVAMPKDVLALGADMPVCMTPCAQRMSGIGELLSKVPALPACDIVLVNPRVEVSTPAIFKSLQERNNPPMPAKLPAWANVQDFAEWLGTQRNDMQTTAEVLQPAITDVLVALQATDTLFSRMSGSGATCFALFPPDGRAAKNAQKALQAAHPEWWVAEGSLLS</sequence>
<accession>A0A1M5RS48</accession>
<dbReference type="GO" id="GO:0019288">
    <property type="term" value="P:isopentenyl diphosphate biosynthetic process, methylerythritol 4-phosphate pathway"/>
    <property type="evidence" value="ECO:0007669"/>
    <property type="project" value="UniProtKB-UniRule"/>
</dbReference>
<dbReference type="GO" id="GO:0016114">
    <property type="term" value="P:terpenoid biosynthetic process"/>
    <property type="evidence" value="ECO:0007669"/>
    <property type="project" value="UniProtKB-UniRule"/>
</dbReference>
<evidence type="ECO:0000256" key="4">
    <source>
        <dbReference type="ARBA" id="ARBA00022679"/>
    </source>
</evidence>
<keyword evidence="7 10" id="KW-0067">ATP-binding</keyword>
<dbReference type="PIRSF" id="PIRSF010376">
    <property type="entry name" value="IspE"/>
    <property type="match status" value="1"/>
</dbReference>
<dbReference type="InterPro" id="IPR036554">
    <property type="entry name" value="GHMP_kinase_C_sf"/>
</dbReference>
<dbReference type="InterPro" id="IPR014721">
    <property type="entry name" value="Ribsml_uS5_D2-typ_fold_subgr"/>
</dbReference>
<evidence type="ECO:0000256" key="8">
    <source>
        <dbReference type="ARBA" id="ARBA00023229"/>
    </source>
</evidence>
<evidence type="ECO:0000259" key="12">
    <source>
        <dbReference type="Pfam" id="PF08544"/>
    </source>
</evidence>
<dbReference type="STRING" id="870908.SAMN04488044_2281"/>
<dbReference type="UniPathway" id="UPA00056">
    <property type="reaction ID" value="UER00094"/>
</dbReference>
<keyword evidence="4 10" id="KW-0808">Transferase</keyword>
<keyword evidence="14" id="KW-1185">Reference proteome</keyword>
<name>A0A1M5RS48_9RHOB</name>
<feature type="binding site" evidence="10">
    <location>
        <begin position="108"/>
        <end position="118"/>
    </location>
    <ligand>
        <name>ATP</name>
        <dbReference type="ChEBI" id="CHEBI:30616"/>
    </ligand>
</feature>
<dbReference type="NCBIfam" id="NF011202">
    <property type="entry name" value="PRK14608.1"/>
    <property type="match status" value="1"/>
</dbReference>
<feature type="domain" description="GHMP kinase N-terminal" evidence="11">
    <location>
        <begin position="84"/>
        <end position="144"/>
    </location>
</feature>
<gene>
    <name evidence="10" type="primary">ispE</name>
    <name evidence="13" type="ORF">SAMN04488044_2281</name>
</gene>
<reference evidence="14" key="1">
    <citation type="submission" date="2016-11" db="EMBL/GenBank/DDBJ databases">
        <authorList>
            <person name="Varghese N."/>
            <person name="Submissions S."/>
        </authorList>
    </citation>
    <scope>NUCLEOTIDE SEQUENCE [LARGE SCALE GENOMIC DNA]</scope>
    <source>
        <strain evidence="14">DSM 28223</strain>
    </source>
</reference>
<dbReference type="Pfam" id="PF08544">
    <property type="entry name" value="GHMP_kinases_C"/>
    <property type="match status" value="1"/>
</dbReference>
<dbReference type="Gene3D" id="3.30.70.890">
    <property type="entry name" value="GHMP kinase, C-terminal domain"/>
    <property type="match status" value="1"/>
</dbReference>
<evidence type="ECO:0000313" key="14">
    <source>
        <dbReference type="Proteomes" id="UP000184211"/>
    </source>
</evidence>
<comment type="similarity">
    <text evidence="1 10">Belongs to the GHMP kinase family. IspE subfamily.</text>
</comment>
<dbReference type="Pfam" id="PF00288">
    <property type="entry name" value="GHMP_kinases_N"/>
    <property type="match status" value="1"/>
</dbReference>
<dbReference type="SUPFAM" id="SSF55060">
    <property type="entry name" value="GHMP Kinase, C-terminal domain"/>
    <property type="match status" value="1"/>
</dbReference>
<dbReference type="Gene3D" id="3.30.230.10">
    <property type="match status" value="1"/>
</dbReference>
<evidence type="ECO:0000259" key="11">
    <source>
        <dbReference type="Pfam" id="PF00288"/>
    </source>
</evidence>
<evidence type="ECO:0000313" key="13">
    <source>
        <dbReference type="EMBL" id="SHH29107.1"/>
    </source>
</evidence>
<comment type="catalytic activity">
    <reaction evidence="10">
        <text>4-CDP-2-C-methyl-D-erythritol + ATP = 4-CDP-2-C-methyl-D-erythritol 2-phosphate + ADP + H(+)</text>
        <dbReference type="Rhea" id="RHEA:18437"/>
        <dbReference type="ChEBI" id="CHEBI:15378"/>
        <dbReference type="ChEBI" id="CHEBI:30616"/>
        <dbReference type="ChEBI" id="CHEBI:57823"/>
        <dbReference type="ChEBI" id="CHEBI:57919"/>
        <dbReference type="ChEBI" id="CHEBI:456216"/>
        <dbReference type="EC" id="2.7.1.148"/>
    </reaction>
</comment>
<dbReference type="InterPro" id="IPR020568">
    <property type="entry name" value="Ribosomal_Su5_D2-typ_SF"/>
</dbReference>
<keyword evidence="5 10" id="KW-0547">Nucleotide-binding</keyword>
<comment type="function">
    <text evidence="10">Catalyzes the phosphorylation of the position 2 hydroxy group of 4-diphosphocytidyl-2C-methyl-D-erythritol.</text>
</comment>
<dbReference type="InterPro" id="IPR006204">
    <property type="entry name" value="GHMP_kinase_N_dom"/>
</dbReference>
<dbReference type="InterPro" id="IPR004424">
    <property type="entry name" value="IspE"/>
</dbReference>
<dbReference type="PANTHER" id="PTHR43527:SF2">
    <property type="entry name" value="4-DIPHOSPHOCYTIDYL-2-C-METHYL-D-ERYTHRITOL KINASE, CHLOROPLASTIC"/>
    <property type="match status" value="1"/>
</dbReference>
<dbReference type="HAMAP" id="MF_00061">
    <property type="entry name" value="IspE"/>
    <property type="match status" value="1"/>
</dbReference>
<comment type="pathway">
    <text evidence="10">Isoprenoid biosynthesis; isopentenyl diphosphate biosynthesis via DXP pathway; isopentenyl diphosphate from 1-deoxy-D-xylulose 5-phosphate: step 3/6.</text>
</comment>
<feature type="active site" evidence="10">
    <location>
        <position position="145"/>
    </location>
</feature>
<dbReference type="EC" id="2.7.1.148" evidence="2 10"/>
<dbReference type="Proteomes" id="UP000184211">
    <property type="component" value="Unassembled WGS sequence"/>
</dbReference>
<keyword evidence="6 10" id="KW-0418">Kinase</keyword>
<dbReference type="GO" id="GO:0005524">
    <property type="term" value="F:ATP binding"/>
    <property type="evidence" value="ECO:0007669"/>
    <property type="project" value="UniProtKB-UniRule"/>
</dbReference>
<evidence type="ECO:0000256" key="3">
    <source>
        <dbReference type="ARBA" id="ARBA00017473"/>
    </source>
</evidence>
<evidence type="ECO:0000256" key="5">
    <source>
        <dbReference type="ARBA" id="ARBA00022741"/>
    </source>
</evidence>
<dbReference type="PANTHER" id="PTHR43527">
    <property type="entry name" value="4-DIPHOSPHOCYTIDYL-2-C-METHYL-D-ERYTHRITOL KINASE, CHLOROPLASTIC"/>
    <property type="match status" value="1"/>
</dbReference>
<keyword evidence="8 10" id="KW-0414">Isoprene biosynthesis</keyword>
<feature type="active site" evidence="10">
    <location>
        <position position="27"/>
    </location>
</feature>
<evidence type="ECO:0000256" key="1">
    <source>
        <dbReference type="ARBA" id="ARBA00009684"/>
    </source>
</evidence>
<evidence type="ECO:0000256" key="10">
    <source>
        <dbReference type="HAMAP-Rule" id="MF_00061"/>
    </source>
</evidence>
<dbReference type="SUPFAM" id="SSF54211">
    <property type="entry name" value="Ribosomal protein S5 domain 2-like"/>
    <property type="match status" value="1"/>
</dbReference>
<evidence type="ECO:0000256" key="7">
    <source>
        <dbReference type="ARBA" id="ARBA00022840"/>
    </source>
</evidence>
<dbReference type="AlphaFoldDB" id="A0A1M5RS48"/>